<dbReference type="Gene3D" id="1.20.1640.10">
    <property type="entry name" value="Multidrug efflux transporter AcrB transmembrane domain"/>
    <property type="match status" value="3"/>
</dbReference>
<dbReference type="RefSeq" id="WP_171106864.1">
    <property type="nucleotide sequence ID" value="NZ_BMPT01000011.1"/>
</dbReference>
<dbReference type="Gene3D" id="3.30.70.1320">
    <property type="entry name" value="Multidrug efflux transporter AcrB pore domain like"/>
    <property type="match status" value="2"/>
</dbReference>
<evidence type="ECO:0000256" key="1">
    <source>
        <dbReference type="SAM" id="MobiDB-lite"/>
    </source>
</evidence>
<comment type="caution">
    <text evidence="3">The sequence shown here is derived from an EMBL/GenBank/DDBJ whole genome shotgun (WGS) entry which is preliminary data.</text>
</comment>
<feature type="compositionally biased region" description="Low complexity" evidence="1">
    <location>
        <begin position="1284"/>
        <end position="1308"/>
    </location>
</feature>
<dbReference type="Gene3D" id="3.30.2090.10">
    <property type="entry name" value="Multidrug efflux transporter AcrB TolC docking domain, DN and DC subdomains"/>
    <property type="match status" value="3"/>
</dbReference>
<name>A0A8H9L560_9MICO</name>
<accession>A0A8H9L560</accession>
<feature type="region of interest" description="Disordered" evidence="1">
    <location>
        <begin position="1055"/>
        <end position="1339"/>
    </location>
</feature>
<evidence type="ECO:0000313" key="4">
    <source>
        <dbReference type="Proteomes" id="UP000655589"/>
    </source>
</evidence>
<feature type="compositionally biased region" description="Low complexity" evidence="1">
    <location>
        <begin position="1097"/>
        <end position="1118"/>
    </location>
</feature>
<dbReference type="Pfam" id="PF00873">
    <property type="entry name" value="ACR_tran"/>
    <property type="match status" value="2"/>
</dbReference>
<feature type="compositionally biased region" description="Low complexity" evidence="1">
    <location>
        <begin position="258"/>
        <end position="269"/>
    </location>
</feature>
<feature type="transmembrane region" description="Helical" evidence="2">
    <location>
        <begin position="993"/>
        <end position="1018"/>
    </location>
</feature>
<gene>
    <name evidence="3" type="ORF">GCM10010102_28370</name>
</gene>
<feature type="transmembrane region" description="Helical" evidence="2">
    <location>
        <begin position="918"/>
        <end position="938"/>
    </location>
</feature>
<feature type="transmembrane region" description="Helical" evidence="2">
    <location>
        <begin position="418"/>
        <end position="442"/>
    </location>
</feature>
<keyword evidence="2" id="KW-0472">Membrane</keyword>
<feature type="compositionally biased region" description="Gly residues" evidence="1">
    <location>
        <begin position="247"/>
        <end position="257"/>
    </location>
</feature>
<feature type="transmembrane region" description="Helical" evidence="2">
    <location>
        <begin position="463"/>
        <end position="483"/>
    </location>
</feature>
<feature type="compositionally biased region" description="Pro residues" evidence="1">
    <location>
        <begin position="1233"/>
        <end position="1243"/>
    </location>
</feature>
<keyword evidence="2" id="KW-1133">Transmembrane helix</keyword>
<evidence type="ECO:0000313" key="3">
    <source>
        <dbReference type="EMBL" id="GGM31333.1"/>
    </source>
</evidence>
<dbReference type="InterPro" id="IPR027463">
    <property type="entry name" value="AcrB_DN_DC_subdom"/>
</dbReference>
<feature type="transmembrane region" description="Helical" evidence="2">
    <location>
        <begin position="559"/>
        <end position="580"/>
    </location>
</feature>
<dbReference type="Proteomes" id="UP000655589">
    <property type="component" value="Unassembled WGS sequence"/>
</dbReference>
<feature type="transmembrane region" description="Helical" evidence="2">
    <location>
        <begin position="1024"/>
        <end position="1048"/>
    </location>
</feature>
<feature type="transmembrane region" description="Helical" evidence="2">
    <location>
        <begin position="495"/>
        <end position="522"/>
    </location>
</feature>
<dbReference type="SUPFAM" id="SSF82714">
    <property type="entry name" value="Multidrug efflux transporter AcrB TolC docking domain, DN and DC subdomains"/>
    <property type="match status" value="2"/>
</dbReference>
<feature type="transmembrane region" description="Helical" evidence="2">
    <location>
        <begin position="944"/>
        <end position="965"/>
    </location>
</feature>
<reference evidence="3" key="2">
    <citation type="submission" date="2020-09" db="EMBL/GenBank/DDBJ databases">
        <authorList>
            <person name="Sun Q."/>
            <person name="Ohkuma M."/>
        </authorList>
    </citation>
    <scope>NUCLEOTIDE SEQUENCE</scope>
    <source>
        <strain evidence="3">JCM 3051</strain>
    </source>
</reference>
<feature type="transmembrane region" description="Helical" evidence="2">
    <location>
        <begin position="392"/>
        <end position="412"/>
    </location>
</feature>
<dbReference type="EMBL" id="BMPT01000011">
    <property type="protein sequence ID" value="GGM31333.1"/>
    <property type="molecule type" value="Genomic_DNA"/>
</dbReference>
<feature type="region of interest" description="Disordered" evidence="1">
    <location>
        <begin position="246"/>
        <end position="277"/>
    </location>
</feature>
<sequence length="1339" mass="136958">MFRLARLSLANRAVVALVTIAASVFGVLSMTGLKQELIPSLQLPTGIVSALYPGSSPEVVEGQVTDVIEEAIASVDDVESVRSTSSTGVSLTTVEFVYGTDMETATQRLQTAVAGAQARLPQDVSPQVTTGSVDDVPVVQLAVAGDRSPGALADTVENVVVPALEDVDGVRSVAVTGQQETEVRVRPDPERLAAAGLTPQDLTTVLQDNGVVVPAGEITEGGRAWSVQLGTPVDMVDQLKQLPVVPGGAGGAGGEEVAGGAPDEAAGTPPAAPPDLAPPAAPVLVGEVATVKLAPVEATSYSRLDGEASLGLAVTKTPEANTVDVSHAVEDALAVAEVADTLDERGVTTAVVFDQAPFVEDSIHGLATEGGLGLVFAVLVILVFLVSLRSTLVSAISIPLSLAVTFIAMQAGGYTLNILTLGALTISIGRVVDDAIVVIENIKRHMSYGTDRTEAVLTAVREVGGAIAASTICTVAVFLPIAFVGGMVGELFRPFALTVSIAMLASLLVALTIVPVLAYWFIRPPRPAGRAAASVREAAEDRESRGLWQRVYVPTLDGALARPVVTIVLAVVVLGGTVALTPRLETSFLGDSGQDTVTVTQHYAPGTSLAGQDEAARQVEEALAAVPAVESVQATVGSGGDLSMAAFGGASADLKASFAVTLDEDADGAAAAAEIRAAVGGLTEEPATEVSVAAGDSVGTSSVDLVVRARDVAALREATGQVREAMAGVGGVAEVGDDLSAAQEIVEVTVDRAVAAEHGLTETQVTGVASAAMAGSQDMGELRTDEGPVTVTLVAGETPTTMAEIGEIPVPTATGAVPLSDVARVEVAETATSISRIDGDRSATVSVTPAGDDLGAVTEAVNARVAALDLPAGATVTVGGAAADQAEAFADLGLALLAAVALVFIVMVAAFRSLAQPFILLVSVPFAGVGALVALVATGTPLGVPALIGTLLLVGIVVSNAIVLIDLINQYRQDGTALDEAVREGARKRLRPIVMTALATVFALTPMAVGVTGGGAFISQPLALVVIGGLVSSTLLTLYVVPVIYTLFERRAERRRAADDAAGRTSRRPLTGAFPSVATGAFQTVGRQAVARREAQHPPGHAAAPSAAWPPVAETAAAGPVPPTARQDLTSDGLGQGLGAGPDRTRPGRHSKPTPVQAPDGQVARRPAGVVPGRSSGWPEASEPHTVRPERYALPSQHRPDQQRTPPQAAPPPSTWPVQDEAAWPSAQARPPHGTPRPAPPSRTWPADRAVPYQPPPAERPDRHLPPPANGQVPSGPAQNGQFLNGQALNGQALNGQAQNGQAQNGQARDSRAPEHALPVRRPRRQDPPLWPHPLDPVD</sequence>
<keyword evidence="4" id="KW-1185">Reference proteome</keyword>
<feature type="compositionally biased region" description="Basic and acidic residues" evidence="1">
    <location>
        <begin position="1182"/>
        <end position="1191"/>
    </location>
</feature>
<dbReference type="SUPFAM" id="SSF82866">
    <property type="entry name" value="Multidrug efflux transporter AcrB transmembrane domain"/>
    <property type="match status" value="2"/>
</dbReference>
<dbReference type="Gene3D" id="3.30.70.1430">
    <property type="entry name" value="Multidrug efflux transporter AcrB pore domain"/>
    <property type="match status" value="2"/>
</dbReference>
<dbReference type="SUPFAM" id="SSF82693">
    <property type="entry name" value="Multidrug efflux transporter AcrB pore domain, PN1, PN2, PC1 and PC2 subdomains"/>
    <property type="match status" value="2"/>
</dbReference>
<dbReference type="PANTHER" id="PTHR32063">
    <property type="match status" value="1"/>
</dbReference>
<dbReference type="GO" id="GO:0042910">
    <property type="term" value="F:xenobiotic transmembrane transporter activity"/>
    <property type="evidence" value="ECO:0007669"/>
    <property type="project" value="TreeGrafter"/>
</dbReference>
<feature type="transmembrane region" description="Helical" evidence="2">
    <location>
        <begin position="363"/>
        <end position="385"/>
    </location>
</feature>
<dbReference type="PRINTS" id="PR00702">
    <property type="entry name" value="ACRIFLAVINRP"/>
</dbReference>
<evidence type="ECO:0000256" key="2">
    <source>
        <dbReference type="SAM" id="Phobius"/>
    </source>
</evidence>
<dbReference type="PANTHER" id="PTHR32063:SF0">
    <property type="entry name" value="SWARMING MOTILITY PROTEIN SWRC"/>
    <property type="match status" value="1"/>
</dbReference>
<organism evidence="3 4">
    <name type="scientific">Promicromonospora citrea</name>
    <dbReference type="NCBI Taxonomy" id="43677"/>
    <lineage>
        <taxon>Bacteria</taxon>
        <taxon>Bacillati</taxon>
        <taxon>Actinomycetota</taxon>
        <taxon>Actinomycetes</taxon>
        <taxon>Micrococcales</taxon>
        <taxon>Promicromonosporaceae</taxon>
        <taxon>Promicromonospora</taxon>
    </lineage>
</organism>
<reference evidence="3" key="1">
    <citation type="journal article" date="2014" name="Int. J. Syst. Evol. Microbiol.">
        <title>Complete genome sequence of Corynebacterium casei LMG S-19264T (=DSM 44701T), isolated from a smear-ripened cheese.</title>
        <authorList>
            <consortium name="US DOE Joint Genome Institute (JGI-PGF)"/>
            <person name="Walter F."/>
            <person name="Albersmeier A."/>
            <person name="Kalinowski J."/>
            <person name="Ruckert C."/>
        </authorList>
    </citation>
    <scope>NUCLEOTIDE SEQUENCE</scope>
    <source>
        <strain evidence="3">JCM 3051</strain>
    </source>
</reference>
<feature type="compositionally biased region" description="Pro residues" evidence="1">
    <location>
        <begin position="1329"/>
        <end position="1339"/>
    </location>
</feature>
<dbReference type="GO" id="GO:0005886">
    <property type="term" value="C:plasma membrane"/>
    <property type="evidence" value="ECO:0007669"/>
    <property type="project" value="TreeGrafter"/>
</dbReference>
<dbReference type="InterPro" id="IPR001036">
    <property type="entry name" value="Acrflvin-R"/>
</dbReference>
<keyword evidence="2" id="KW-0812">Transmembrane</keyword>
<dbReference type="Gene3D" id="3.30.70.1440">
    <property type="entry name" value="Multidrug efflux transporter AcrB pore domain"/>
    <property type="match status" value="1"/>
</dbReference>
<feature type="transmembrane region" description="Helical" evidence="2">
    <location>
        <begin position="892"/>
        <end position="911"/>
    </location>
</feature>
<protein>
    <submittedName>
        <fullName evidence="3">Hydrogenase expression protein</fullName>
    </submittedName>
</protein>
<proteinExistence type="predicted"/>